<proteinExistence type="predicted"/>
<accession>A0ABX8RDQ9</accession>
<feature type="transmembrane region" description="Helical" evidence="1">
    <location>
        <begin position="69"/>
        <end position="89"/>
    </location>
</feature>
<keyword evidence="1" id="KW-0472">Membrane</keyword>
<feature type="transmembrane region" description="Helical" evidence="1">
    <location>
        <begin position="12"/>
        <end position="32"/>
    </location>
</feature>
<protein>
    <submittedName>
        <fullName evidence="2">Uncharacterized protein</fullName>
    </submittedName>
</protein>
<feature type="transmembrane region" description="Helical" evidence="1">
    <location>
        <begin position="38"/>
        <end position="57"/>
    </location>
</feature>
<keyword evidence="1" id="KW-1133">Transmembrane helix</keyword>
<organism evidence="2 3">
    <name type="scientific">Crassaminicella indica</name>
    <dbReference type="NCBI Taxonomy" id="2855394"/>
    <lineage>
        <taxon>Bacteria</taxon>
        <taxon>Bacillati</taxon>
        <taxon>Bacillota</taxon>
        <taxon>Clostridia</taxon>
        <taxon>Eubacteriales</taxon>
        <taxon>Clostridiaceae</taxon>
        <taxon>Crassaminicella</taxon>
    </lineage>
</organism>
<name>A0ABX8RDQ9_9CLOT</name>
<evidence type="ECO:0000313" key="2">
    <source>
        <dbReference type="EMBL" id="QXM07213.1"/>
    </source>
</evidence>
<sequence length="97" mass="11250">MDKKLRNMFKFMYFIIQQVTVGVMYWLVHSYYNVCNSITNKLLLGIVFIVSVIIPNIQNNDKLIENRTVILCLETSIAVIVFSILYSKIGVPTIIFK</sequence>
<evidence type="ECO:0000256" key="1">
    <source>
        <dbReference type="SAM" id="Phobius"/>
    </source>
</evidence>
<keyword evidence="3" id="KW-1185">Reference proteome</keyword>
<keyword evidence="1" id="KW-0812">Transmembrane</keyword>
<reference evidence="2" key="1">
    <citation type="submission" date="2021-07" db="EMBL/GenBank/DDBJ databases">
        <title>Complete genome sequence of Crassaminicella sp. 143-21, isolated from a deep-sea hydrothermal vent.</title>
        <authorList>
            <person name="Li X."/>
        </authorList>
    </citation>
    <scope>NUCLEOTIDE SEQUENCE</scope>
    <source>
        <strain evidence="2">143-21</strain>
    </source>
</reference>
<dbReference type="Proteomes" id="UP000886818">
    <property type="component" value="Chromosome"/>
</dbReference>
<dbReference type="EMBL" id="CP078093">
    <property type="protein sequence ID" value="QXM07213.1"/>
    <property type="molecule type" value="Genomic_DNA"/>
</dbReference>
<dbReference type="RefSeq" id="WP_218283899.1">
    <property type="nucleotide sequence ID" value="NZ_CP078093.1"/>
</dbReference>
<gene>
    <name evidence="2" type="ORF">KVH43_05850</name>
</gene>
<evidence type="ECO:0000313" key="3">
    <source>
        <dbReference type="Proteomes" id="UP000886818"/>
    </source>
</evidence>